<evidence type="ECO:0000259" key="6">
    <source>
        <dbReference type="Pfam" id="PF13860"/>
    </source>
</evidence>
<gene>
    <name evidence="8" type="ORF">ENJ89_11140</name>
</gene>
<dbReference type="GO" id="GO:0044781">
    <property type="term" value="P:bacterial-type flagellum organization"/>
    <property type="evidence" value="ECO:0007669"/>
    <property type="project" value="UniProtKB-UniRule"/>
</dbReference>
<evidence type="ECO:0000259" key="7">
    <source>
        <dbReference type="Pfam" id="PF13861"/>
    </source>
</evidence>
<dbReference type="InterPro" id="IPR025963">
    <property type="entry name" value="FLgD_Tudor"/>
</dbReference>
<dbReference type="Pfam" id="PF13861">
    <property type="entry name" value="FLgD_tudor"/>
    <property type="match status" value="1"/>
</dbReference>
<evidence type="ECO:0000313" key="8">
    <source>
        <dbReference type="EMBL" id="HHJ53740.1"/>
    </source>
</evidence>
<dbReference type="Pfam" id="PF13860">
    <property type="entry name" value="FlgD_ig"/>
    <property type="match status" value="1"/>
</dbReference>
<feature type="domain" description="FlgD Tudor-like" evidence="7">
    <location>
        <begin position="88"/>
        <end position="218"/>
    </location>
</feature>
<dbReference type="InterPro" id="IPR005648">
    <property type="entry name" value="FlgD"/>
</dbReference>
<dbReference type="EMBL" id="DROD01000703">
    <property type="protein sequence ID" value="HHJ53740.1"/>
    <property type="molecule type" value="Genomic_DNA"/>
</dbReference>
<protein>
    <recommendedName>
        <fullName evidence="2 5">Basal-body rod modification protein FlgD</fullName>
    </recommendedName>
</protein>
<dbReference type="Gene3D" id="2.60.40.4070">
    <property type="match status" value="1"/>
</dbReference>
<feature type="domain" description="FlgD/Vpr Ig-like" evidence="6">
    <location>
        <begin position="102"/>
        <end position="179"/>
    </location>
</feature>
<comment type="function">
    <text evidence="4 5">Required for flagellar hook formation. May act as a scaffolding protein.</text>
</comment>
<dbReference type="AlphaFoldDB" id="A0A7V5PRX3"/>
<evidence type="ECO:0000256" key="5">
    <source>
        <dbReference type="RuleBase" id="RU362076"/>
    </source>
</evidence>
<proteinExistence type="inferred from homology"/>
<organism evidence="8">
    <name type="scientific">Caldithrix abyssi</name>
    <dbReference type="NCBI Taxonomy" id="187145"/>
    <lineage>
        <taxon>Bacteria</taxon>
        <taxon>Pseudomonadati</taxon>
        <taxon>Calditrichota</taxon>
        <taxon>Calditrichia</taxon>
        <taxon>Calditrichales</taxon>
        <taxon>Calditrichaceae</taxon>
        <taxon>Caldithrix</taxon>
    </lineage>
</organism>
<evidence type="ECO:0000256" key="4">
    <source>
        <dbReference type="ARBA" id="ARBA00024746"/>
    </source>
</evidence>
<dbReference type="Pfam" id="PF03963">
    <property type="entry name" value="FlgD"/>
    <property type="match status" value="1"/>
</dbReference>
<dbReference type="Proteomes" id="UP000886124">
    <property type="component" value="Unassembled WGS sequence"/>
</dbReference>
<keyword evidence="3 5" id="KW-1005">Bacterial flagellum biogenesis</keyword>
<reference evidence="8" key="1">
    <citation type="journal article" date="2020" name="mSystems">
        <title>Genome- and Community-Level Interaction Insights into Carbon Utilization and Element Cycling Functions of Hydrothermarchaeota in Hydrothermal Sediment.</title>
        <authorList>
            <person name="Zhou Z."/>
            <person name="Liu Y."/>
            <person name="Xu W."/>
            <person name="Pan J."/>
            <person name="Luo Z.H."/>
            <person name="Li M."/>
        </authorList>
    </citation>
    <scope>NUCLEOTIDE SEQUENCE [LARGE SCALE GENOMIC DNA]</scope>
    <source>
        <strain evidence="8">HyVt-527</strain>
    </source>
</reference>
<dbReference type="Gene3D" id="2.30.30.910">
    <property type="match status" value="1"/>
</dbReference>
<comment type="caution">
    <text evidence="8">The sequence shown here is derived from an EMBL/GenBank/DDBJ whole genome shotgun (WGS) entry which is preliminary data.</text>
</comment>
<accession>A0A7V5PRX3</accession>
<evidence type="ECO:0000256" key="2">
    <source>
        <dbReference type="ARBA" id="ARBA00016013"/>
    </source>
</evidence>
<dbReference type="InterPro" id="IPR025965">
    <property type="entry name" value="FlgD/Vpr_Ig-like"/>
</dbReference>
<comment type="similarity">
    <text evidence="1 5">Belongs to the FlgD family.</text>
</comment>
<evidence type="ECO:0000256" key="1">
    <source>
        <dbReference type="ARBA" id="ARBA00010577"/>
    </source>
</evidence>
<evidence type="ECO:0000256" key="3">
    <source>
        <dbReference type="ARBA" id="ARBA00022795"/>
    </source>
</evidence>
<name>A0A7V5PRX3_CALAY</name>
<sequence>MQTGAVSSGTAGNIATNAFQTQSMSKDEFLKLLIAQLKYQDPLDPKEGTDFAAQLAQFTSLEQLTNIDSNLKDGLDMNYMLTQAVNNTMAANFVGKQVTSLGNTISLVSGDRPSLDFLLTDYADKISVKIYDEAGNLVRTIQSSGMGAGRQSLEWDGLDDQGQPLPGGNYTFKVEATTAKGETVQVQTLTKGIVSSIRYVDGKAVLIVNGKEINLADVLEIG</sequence>